<dbReference type="Gene3D" id="2.40.330.10">
    <property type="entry name" value="DNA-binding pseudobarrel domain"/>
    <property type="match status" value="1"/>
</dbReference>
<dbReference type="InterPro" id="IPR003340">
    <property type="entry name" value="B3_DNA-bd"/>
</dbReference>
<dbReference type="SUPFAM" id="SSF101936">
    <property type="entry name" value="DNA-binding pseudobarrel domain"/>
    <property type="match status" value="1"/>
</dbReference>
<gene>
    <name evidence="7" type="ORF">SEVIR_9G519800v2</name>
</gene>
<dbReference type="AlphaFoldDB" id="A0A4U6TKC3"/>
<evidence type="ECO:0000313" key="7">
    <source>
        <dbReference type="EMBL" id="TKV97816.1"/>
    </source>
</evidence>
<dbReference type="PROSITE" id="PS50863">
    <property type="entry name" value="B3"/>
    <property type="match status" value="1"/>
</dbReference>
<dbReference type="EMBL" id="CM016560">
    <property type="protein sequence ID" value="TKV97816.1"/>
    <property type="molecule type" value="Genomic_DNA"/>
</dbReference>
<dbReference type="SMART" id="SM01019">
    <property type="entry name" value="B3"/>
    <property type="match status" value="1"/>
</dbReference>
<dbReference type="Proteomes" id="UP000298652">
    <property type="component" value="Chromosome 9"/>
</dbReference>
<dbReference type="Pfam" id="PF02362">
    <property type="entry name" value="B3"/>
    <property type="match status" value="1"/>
</dbReference>
<keyword evidence="3" id="KW-0238">DNA-binding</keyword>
<name>A0A4U6TKC3_SETVI</name>
<feature type="domain" description="TF-B3" evidence="6">
    <location>
        <begin position="137"/>
        <end position="228"/>
    </location>
</feature>
<dbReference type="InterPro" id="IPR044837">
    <property type="entry name" value="REM16-like"/>
</dbReference>
<sequence>MAEVAKQGMSPYEAARERTVLENKRKMEALNLRHLSAAIKEAPKTPSPMKQKRRRIVEHAVVVPSPPRRSRRVANLPAVKYSEIAPHTADRMTRSPRKPADLIYLASRGSISMKARMEAATKAEELESQLDPEIPSFVKAMLHSHVVRGFWLGLPSHFCDTYMPKQDSIVTLVDEKDEEFDTNYLAYKKGLSGGWAGFAISHGLQDGDAAVFQLIKPTTFKVHIIRAASGDGSEEDE</sequence>
<evidence type="ECO:0000256" key="4">
    <source>
        <dbReference type="ARBA" id="ARBA00023163"/>
    </source>
</evidence>
<keyword evidence="8" id="KW-1185">Reference proteome</keyword>
<keyword evidence="5" id="KW-0539">Nucleus</keyword>
<proteinExistence type="predicted"/>
<evidence type="ECO:0000259" key="6">
    <source>
        <dbReference type="PROSITE" id="PS50863"/>
    </source>
</evidence>
<accession>A0A4U6TKC3</accession>
<dbReference type="Gramene" id="TKV97816">
    <property type="protein sequence ID" value="TKV97816"/>
    <property type="gene ID" value="SEVIR_9G519800v2"/>
</dbReference>
<dbReference type="OMA" id="IASAACC"/>
<evidence type="ECO:0000313" key="8">
    <source>
        <dbReference type="Proteomes" id="UP000298652"/>
    </source>
</evidence>
<dbReference type="PANTHER" id="PTHR31391:SF4">
    <property type="entry name" value="B3 DOMAIN-CONTAINING PROTEIN OS03G0184500"/>
    <property type="match status" value="1"/>
</dbReference>
<reference evidence="7" key="1">
    <citation type="submission" date="2019-03" db="EMBL/GenBank/DDBJ databases">
        <title>WGS assembly of Setaria viridis.</title>
        <authorList>
            <person name="Huang P."/>
            <person name="Jenkins J."/>
            <person name="Grimwood J."/>
            <person name="Barry K."/>
            <person name="Healey A."/>
            <person name="Mamidi S."/>
            <person name="Sreedasyam A."/>
            <person name="Shu S."/>
            <person name="Feldman M."/>
            <person name="Wu J."/>
            <person name="Yu Y."/>
            <person name="Chen C."/>
            <person name="Johnson J."/>
            <person name="Rokhsar D."/>
            <person name="Baxter I."/>
            <person name="Schmutz J."/>
            <person name="Brutnell T."/>
            <person name="Kellogg E."/>
        </authorList>
    </citation>
    <scope>NUCLEOTIDE SEQUENCE [LARGE SCALE GENOMIC DNA]</scope>
</reference>
<dbReference type="GO" id="GO:0005634">
    <property type="term" value="C:nucleus"/>
    <property type="evidence" value="ECO:0007669"/>
    <property type="project" value="UniProtKB-SubCell"/>
</dbReference>
<organism evidence="7 8">
    <name type="scientific">Setaria viridis</name>
    <name type="common">Green bristlegrass</name>
    <name type="synonym">Setaria italica subsp. viridis</name>
    <dbReference type="NCBI Taxonomy" id="4556"/>
    <lineage>
        <taxon>Eukaryota</taxon>
        <taxon>Viridiplantae</taxon>
        <taxon>Streptophyta</taxon>
        <taxon>Embryophyta</taxon>
        <taxon>Tracheophyta</taxon>
        <taxon>Spermatophyta</taxon>
        <taxon>Magnoliopsida</taxon>
        <taxon>Liliopsida</taxon>
        <taxon>Poales</taxon>
        <taxon>Poaceae</taxon>
        <taxon>PACMAD clade</taxon>
        <taxon>Panicoideae</taxon>
        <taxon>Panicodae</taxon>
        <taxon>Paniceae</taxon>
        <taxon>Cenchrinae</taxon>
        <taxon>Setaria</taxon>
    </lineage>
</organism>
<evidence type="ECO:0000256" key="1">
    <source>
        <dbReference type="ARBA" id="ARBA00004123"/>
    </source>
</evidence>
<dbReference type="PANTHER" id="PTHR31391">
    <property type="entry name" value="B3 DOMAIN-CONTAINING PROTEIN OS11G0197600-RELATED"/>
    <property type="match status" value="1"/>
</dbReference>
<keyword evidence="4" id="KW-0804">Transcription</keyword>
<evidence type="ECO:0000256" key="3">
    <source>
        <dbReference type="ARBA" id="ARBA00023125"/>
    </source>
</evidence>
<dbReference type="GO" id="GO:0003677">
    <property type="term" value="F:DNA binding"/>
    <property type="evidence" value="ECO:0007669"/>
    <property type="project" value="UniProtKB-KW"/>
</dbReference>
<evidence type="ECO:0000256" key="2">
    <source>
        <dbReference type="ARBA" id="ARBA00023015"/>
    </source>
</evidence>
<evidence type="ECO:0000256" key="5">
    <source>
        <dbReference type="ARBA" id="ARBA00023242"/>
    </source>
</evidence>
<keyword evidence="2" id="KW-0805">Transcription regulation</keyword>
<dbReference type="CDD" id="cd10017">
    <property type="entry name" value="B3_DNA"/>
    <property type="match status" value="1"/>
</dbReference>
<comment type="subcellular location">
    <subcellularLocation>
        <location evidence="1">Nucleus</location>
    </subcellularLocation>
</comment>
<dbReference type="InterPro" id="IPR015300">
    <property type="entry name" value="DNA-bd_pseudobarrel_sf"/>
</dbReference>
<protein>
    <recommendedName>
        <fullName evidence="6">TF-B3 domain-containing protein</fullName>
    </recommendedName>
</protein>